<keyword evidence="2" id="KW-1185">Reference proteome</keyword>
<dbReference type="PANTHER" id="PTHR43883">
    <property type="entry name" value="SLR0207 PROTEIN"/>
    <property type="match status" value="1"/>
</dbReference>
<reference evidence="1 2" key="1">
    <citation type="submission" date="2019-08" db="EMBL/GenBank/DDBJ databases">
        <title>Deep-cultivation of Planctomycetes and their phenomic and genomic characterization uncovers novel biology.</title>
        <authorList>
            <person name="Wiegand S."/>
            <person name="Jogler M."/>
            <person name="Boedeker C."/>
            <person name="Pinto D."/>
            <person name="Vollmers J."/>
            <person name="Rivas-Marin E."/>
            <person name="Kohn T."/>
            <person name="Peeters S.H."/>
            <person name="Heuer A."/>
            <person name="Rast P."/>
            <person name="Oberbeckmann S."/>
            <person name="Bunk B."/>
            <person name="Jeske O."/>
            <person name="Meyerdierks A."/>
            <person name="Storesund J.E."/>
            <person name="Kallscheuer N."/>
            <person name="Luecker S."/>
            <person name="Lage O.M."/>
            <person name="Pohl T."/>
            <person name="Merkel B.J."/>
            <person name="Hornburger P."/>
            <person name="Mueller R.-W."/>
            <person name="Bruemmer F."/>
            <person name="Labrenz M."/>
            <person name="Spormann A.M."/>
            <person name="Op den Camp H."/>
            <person name="Overmann J."/>
            <person name="Amann R."/>
            <person name="Jetten M.S.M."/>
            <person name="Mascher T."/>
            <person name="Medema M.H."/>
            <person name="Devos D.P."/>
            <person name="Kaster A.-K."/>
            <person name="Ovreas L."/>
            <person name="Rohde M."/>
            <person name="Galperin M.Y."/>
            <person name="Jogler C."/>
        </authorList>
    </citation>
    <scope>NUCLEOTIDE SEQUENCE [LARGE SCALE GENOMIC DNA]</scope>
    <source>
        <strain evidence="1 2">FC18</strain>
    </source>
</reference>
<sequence>MIVKDAPQKDLNMVSGRLVESFCYPHPVTERTVLETHISWVVLTGDYAYKIKKPVNFGFVDYTTLQRRKQFCEREVELNRRFAADLYLGVVPVIRSGDRTLIGDFSLDEVEGEIIDYAVKMKQFPQSAIVASRLDDPGLTKKSFEQFARYLADFHGRIESVIPTQSFVQTQQILDDAADNFHVLLDPLSENPRFETLKRLEKWTSTKGNQLREKFERRLHDGKVKRCHGDLHLKNIIQLDGQLLAFDGIEFNEQFQCVDVLSEVAFPVMDLFARDRRDLAWRLLNAYLEATGEYADLDVLLYYLVYRAMVRAKVAWLNPGNHSESRRQEYAPASNPDDPCAGPWDKYLAVANYLATELSPRLAITHGFSGSGKSTVALEVIDNEGGIRIRSDVLRNKFAAQFKVQDKYSAEMSNWIYTSLVEFARDAIAARLPVIIDATFLKADRRRPFRELALEQNVPFEIIHCEADFNELCSRLRSRKNDPSEADVNVLRKQLQLHDPLTVEELTFVRP</sequence>
<dbReference type="STRING" id="980251.GCA_001642875_04547"/>
<dbReference type="PANTHER" id="PTHR43883:SF1">
    <property type="entry name" value="GLUCONOKINASE"/>
    <property type="match status" value="1"/>
</dbReference>
<gene>
    <name evidence="1" type="ORF">MFFC18_02840</name>
</gene>
<dbReference type="PROSITE" id="PS50007">
    <property type="entry name" value="PIPLC_X_DOMAIN"/>
    <property type="match status" value="1"/>
</dbReference>
<accession>A0A5B9P765</accession>
<dbReference type="InterPro" id="IPR052732">
    <property type="entry name" value="Cell-binding_unc_protein"/>
</dbReference>
<dbReference type="SUPFAM" id="SSF52540">
    <property type="entry name" value="P-loop containing nucleoside triphosphate hydrolases"/>
    <property type="match status" value="1"/>
</dbReference>
<dbReference type="EMBL" id="CP042912">
    <property type="protein sequence ID" value="QEG20436.1"/>
    <property type="molecule type" value="Genomic_DNA"/>
</dbReference>
<name>A0A5B9P765_9BACT</name>
<dbReference type="InterPro" id="IPR027417">
    <property type="entry name" value="P-loop_NTPase"/>
</dbReference>
<dbReference type="Gene3D" id="3.40.50.300">
    <property type="entry name" value="P-loop containing nucleotide triphosphate hydrolases"/>
    <property type="match status" value="1"/>
</dbReference>
<dbReference type="Proteomes" id="UP000322214">
    <property type="component" value="Chromosome"/>
</dbReference>
<evidence type="ECO:0000313" key="1">
    <source>
        <dbReference type="EMBL" id="QEG20436.1"/>
    </source>
</evidence>
<dbReference type="SUPFAM" id="SSF56112">
    <property type="entry name" value="Protein kinase-like (PK-like)"/>
    <property type="match status" value="1"/>
</dbReference>
<proteinExistence type="predicted"/>
<protein>
    <recommendedName>
        <fullName evidence="3">Phosphotransferase enzyme family protein</fullName>
    </recommendedName>
</protein>
<dbReference type="Pfam" id="PF13671">
    <property type="entry name" value="AAA_33"/>
    <property type="match status" value="1"/>
</dbReference>
<evidence type="ECO:0008006" key="3">
    <source>
        <dbReference type="Google" id="ProtNLM"/>
    </source>
</evidence>
<dbReference type="AlphaFoldDB" id="A0A5B9P765"/>
<dbReference type="KEGG" id="mff:MFFC18_02840"/>
<organism evidence="1 2">
    <name type="scientific">Mariniblastus fucicola</name>
    <dbReference type="NCBI Taxonomy" id="980251"/>
    <lineage>
        <taxon>Bacteria</taxon>
        <taxon>Pseudomonadati</taxon>
        <taxon>Planctomycetota</taxon>
        <taxon>Planctomycetia</taxon>
        <taxon>Pirellulales</taxon>
        <taxon>Pirellulaceae</taxon>
        <taxon>Mariniblastus</taxon>
    </lineage>
</organism>
<evidence type="ECO:0000313" key="2">
    <source>
        <dbReference type="Proteomes" id="UP000322214"/>
    </source>
</evidence>
<dbReference type="OrthoDB" id="9810277at2"/>
<dbReference type="InterPro" id="IPR011009">
    <property type="entry name" value="Kinase-like_dom_sf"/>
</dbReference>